<proteinExistence type="predicted"/>
<organism evidence="2">
    <name type="scientific">Chironomus tentans</name>
    <name type="common">Midge</name>
    <name type="synonym">Camptochironomus tentans</name>
    <dbReference type="NCBI Taxonomy" id="7153"/>
    <lineage>
        <taxon>Eukaryota</taxon>
        <taxon>Metazoa</taxon>
        <taxon>Ecdysozoa</taxon>
        <taxon>Arthropoda</taxon>
        <taxon>Hexapoda</taxon>
        <taxon>Insecta</taxon>
        <taxon>Pterygota</taxon>
        <taxon>Neoptera</taxon>
        <taxon>Endopterygota</taxon>
        <taxon>Diptera</taxon>
        <taxon>Nematocera</taxon>
        <taxon>Chironomoidea</taxon>
        <taxon>Chironomidae</taxon>
        <taxon>Chironominae</taxon>
        <taxon>Chironomus</taxon>
    </lineage>
</organism>
<feature type="non-terminal residue" evidence="2">
    <location>
        <position position="1"/>
    </location>
</feature>
<dbReference type="PIR" id="A23516">
    <property type="entry name" value="A23516"/>
</dbReference>
<feature type="compositionally biased region" description="Basic and acidic residues" evidence="1">
    <location>
        <begin position="28"/>
        <end position="91"/>
    </location>
</feature>
<protein>
    <submittedName>
        <fullName evidence="2">BR1 (Balbiani ring) gene 3' end</fullName>
    </submittedName>
</protein>
<evidence type="ECO:0000313" key="2">
    <source>
        <dbReference type="EMBL" id="CAA27206.1"/>
    </source>
</evidence>
<feature type="compositionally biased region" description="Polar residues" evidence="1">
    <location>
        <begin position="153"/>
        <end position="162"/>
    </location>
</feature>
<reference evidence="2" key="1">
    <citation type="journal article" date="1986" name="Nucleic Acids Res.">
        <title>A BR 1 gene in Chironomus tentans has a composite structure: a large repetitive core block is separated from a short unrelated 3'-terminal domain by a small intron.</title>
        <authorList>
            <person name="Hoog C."/>
            <person name="Engberg C."/>
            <person name="Wieslander L."/>
        </authorList>
    </citation>
    <scope>NUCLEOTIDE SEQUENCE</scope>
</reference>
<accession>Q23770</accession>
<feature type="region of interest" description="Disordered" evidence="1">
    <location>
        <begin position="17"/>
        <end position="165"/>
    </location>
</feature>
<name>Q23770_CHITE</name>
<dbReference type="EMBL" id="X03490">
    <property type="protein sequence ID" value="CAA27206.1"/>
    <property type="molecule type" value="Genomic_DNA"/>
</dbReference>
<sequence>AEAEKCARRNGRFNASKCRCTSAGKPSRKSEPSKGSKPRPRPEKPSKESKPRPEKPSKGSKPKPEKPSKGSKPRPERCGSAMRKAEAENCAKRNGRFNASKCRCNSAGKPSKSEPRTERPTTCIESSESDEVAPTSEVPTTCVDSSESHESTATEGPTTCLESSEDDDTLVCDDAMRRTESAKCAEKGGKFDRETCKCTPETVTEGPTTCLESSEDDDTLVCDDAMRRTESAKCTEKGGKFDRETCKCTPETVTEGPTTCLESSESDEVTTKKPCDCTCAPDCKRRKMIIDVLLKYFYRDVYDKDCCKKNCNCDGAKFPECEESNSKQSGMFDILAKLFKPQGGDFEAGSVEVDGKKLSPEKKEKFGKALQDAVKGLEDIINS</sequence>
<dbReference type="AlphaFoldDB" id="Q23770"/>
<evidence type="ECO:0000256" key="1">
    <source>
        <dbReference type="SAM" id="MobiDB-lite"/>
    </source>
</evidence>